<accession>A0A9W5NN93</accession>
<dbReference type="RefSeq" id="WP_000117092.1">
    <property type="nucleotide sequence ID" value="NZ_JH792025.1"/>
</dbReference>
<name>A0A9W5NN93_BACC8</name>
<dbReference type="InterPro" id="IPR011664">
    <property type="entry name" value="Abi_system_AbiD/AbiF-like"/>
</dbReference>
<dbReference type="AlphaFoldDB" id="A0A9W5NN93"/>
<proteinExistence type="predicted"/>
<evidence type="ECO:0000313" key="1">
    <source>
        <dbReference type="EMBL" id="EJR16193.1"/>
    </source>
</evidence>
<protein>
    <recommendedName>
        <fullName evidence="3">Abi family protein</fullName>
    </recommendedName>
</protein>
<gene>
    <name evidence="1" type="ORF">IIA_04889</name>
</gene>
<dbReference type="Pfam" id="PF07751">
    <property type="entry name" value="Abi_2"/>
    <property type="match status" value="1"/>
</dbReference>
<dbReference type="Proteomes" id="UP000006607">
    <property type="component" value="Unassembled WGS sequence"/>
</dbReference>
<evidence type="ECO:0008006" key="3">
    <source>
        <dbReference type="Google" id="ProtNLM"/>
    </source>
</evidence>
<dbReference type="EMBL" id="AHER01000044">
    <property type="protein sequence ID" value="EJR16193.1"/>
    <property type="molecule type" value="Genomic_DNA"/>
</dbReference>
<organism evidence="1 2">
    <name type="scientific">Bacillus cereus (strain VD014)</name>
    <dbReference type="NCBI Taxonomy" id="1053223"/>
    <lineage>
        <taxon>Bacteria</taxon>
        <taxon>Bacillati</taxon>
        <taxon>Bacillota</taxon>
        <taxon>Bacilli</taxon>
        <taxon>Bacillales</taxon>
        <taxon>Bacillaceae</taxon>
        <taxon>Bacillus</taxon>
        <taxon>Bacillus cereus group</taxon>
    </lineage>
</organism>
<reference evidence="1" key="1">
    <citation type="submission" date="2012-04" db="EMBL/GenBank/DDBJ databases">
        <title>The Genome Sequence of Bacillus cereus VD014.</title>
        <authorList>
            <consortium name="The Broad Institute Genome Sequencing Platform"/>
            <consortium name="The Broad Institute Genome Sequencing Center for Infectious Disease"/>
            <person name="Feldgarden M."/>
            <person name="Van der Auwera G.A."/>
            <person name="Mahillon J."/>
            <person name="Duprez V."/>
            <person name="Timmery S."/>
            <person name="Mattelet C."/>
            <person name="Dierick K."/>
            <person name="Sun M."/>
            <person name="Yu Z."/>
            <person name="Zhu L."/>
            <person name="Hu X."/>
            <person name="Shank E.B."/>
            <person name="Swiecicka I."/>
            <person name="Hansen B.M."/>
            <person name="Andrup L."/>
            <person name="Young S.K."/>
            <person name="Zeng Q."/>
            <person name="Gargeya S."/>
            <person name="Fitzgerald M."/>
            <person name="Haas B."/>
            <person name="Abouelleil A."/>
            <person name="Alvarado L."/>
            <person name="Arachchi H.M."/>
            <person name="Berlin A."/>
            <person name="Chapman S.B."/>
            <person name="Goldberg J."/>
            <person name="Griggs A."/>
            <person name="Gujja S."/>
            <person name="Hansen M."/>
            <person name="Howarth C."/>
            <person name="Imamovic A."/>
            <person name="Larimer J."/>
            <person name="McCowen C."/>
            <person name="Montmayeur A."/>
            <person name="Murphy C."/>
            <person name="Neiman D."/>
            <person name="Pearson M."/>
            <person name="Priest M."/>
            <person name="Roberts A."/>
            <person name="Saif S."/>
            <person name="Shea T."/>
            <person name="Sisk P."/>
            <person name="Sykes S."/>
            <person name="Wortman J."/>
            <person name="Nusbaum C."/>
            <person name="Birren B."/>
        </authorList>
    </citation>
    <scope>NUCLEOTIDE SEQUENCE</scope>
    <source>
        <strain evidence="1">VD014</strain>
    </source>
</reference>
<comment type="caution">
    <text evidence="1">The sequence shown here is derived from an EMBL/GenBank/DDBJ whole genome shotgun (WGS) entry which is preliminary data.</text>
</comment>
<sequence>MSVTALSPAPNTKEKRKVTFDEMITHLEGKNILFNIISKEEAKNILEYSNYMYKVTAYRKNFYQDRAGNYRDLEFGMLNDLATIDMRLRYLVLQMSLDIEHSLKTKILADITNDPNEDGYSIVKDFLHHDNSCIDDYMHPMSRQSHYNYGLYTKHHNNPPVWVLFEVITFGTFVKFVEFYYSYKGKSRKYEDLYKILRYVKNIRNSAAHNNPMLIDIISKQLNVPITVPITSFVKKIRTISNDVRRKRLSNRKVHDLTALFYVYDKYITSEPMKKIRYNDLNSLLNRCLRYKEHYSKHDGLVSIYKYFSKIIDFLNNRV</sequence>
<evidence type="ECO:0000313" key="2">
    <source>
        <dbReference type="Proteomes" id="UP000006607"/>
    </source>
</evidence>